<evidence type="ECO:0000313" key="3">
    <source>
        <dbReference type="EMBL" id="MFC6907258.1"/>
    </source>
</evidence>
<proteinExistence type="predicted"/>
<evidence type="ECO:0000313" key="5">
    <source>
        <dbReference type="Proteomes" id="UP001596312"/>
    </source>
</evidence>
<dbReference type="RefSeq" id="WP_340605863.1">
    <property type="nucleotide sequence ID" value="NZ_JBBMXV010000014.1"/>
</dbReference>
<keyword evidence="5" id="KW-1185">Reference proteome</keyword>
<evidence type="ECO:0000313" key="4">
    <source>
        <dbReference type="EMBL" id="MFC6907267.1"/>
    </source>
</evidence>
<protein>
    <submittedName>
        <fullName evidence="3">Uncharacterized protein</fullName>
    </submittedName>
</protein>
<comment type="caution">
    <text evidence="3">The sequence shown here is derived from an EMBL/GenBank/DDBJ whole genome shotgun (WGS) entry which is preliminary data.</text>
</comment>
<feature type="transmembrane region" description="Helical" evidence="2">
    <location>
        <begin position="85"/>
        <end position="104"/>
    </location>
</feature>
<dbReference type="EMBL" id="JBHSXQ010000014">
    <property type="protein sequence ID" value="MFC6907258.1"/>
    <property type="molecule type" value="Genomic_DNA"/>
</dbReference>
<evidence type="ECO:0000256" key="2">
    <source>
        <dbReference type="SAM" id="Phobius"/>
    </source>
</evidence>
<accession>A0ABD5V7G1</accession>
<reference evidence="3" key="3">
    <citation type="submission" date="2024-09" db="EMBL/GenBank/DDBJ databases">
        <authorList>
            <person name="Sun Q."/>
        </authorList>
    </citation>
    <scope>NUCLEOTIDE SEQUENCE</scope>
    <source>
        <strain evidence="3">CGMCC 1.15793</strain>
    </source>
</reference>
<dbReference type="EMBL" id="JBHSXQ010000015">
    <property type="protein sequence ID" value="MFC6907267.1"/>
    <property type="molecule type" value="Genomic_DNA"/>
</dbReference>
<keyword evidence="2" id="KW-1133">Transmembrane helix</keyword>
<keyword evidence="2" id="KW-0812">Transmembrane</keyword>
<reference evidence="3" key="1">
    <citation type="journal article" date="2014" name="Int. J. Syst. Evol. Microbiol.">
        <title>Complete genome sequence of Corynebacterium casei LMG S-19264T (=DSM 44701T), isolated from a smear-ripened cheese.</title>
        <authorList>
            <consortium name="US DOE Joint Genome Institute (JGI-PGF)"/>
            <person name="Walter F."/>
            <person name="Albersmeier A."/>
            <person name="Kalinowski J."/>
            <person name="Ruckert C."/>
        </authorList>
    </citation>
    <scope>NUCLEOTIDE SEQUENCE [LARGE SCALE GENOMIC DNA]</scope>
    <source>
        <strain evidence="3">CGMCC 1.15793</strain>
    </source>
</reference>
<dbReference type="Proteomes" id="UP001596312">
    <property type="component" value="Unassembled WGS sequence"/>
</dbReference>
<dbReference type="AlphaFoldDB" id="A0ABD5V7G1"/>
<sequence>MAHQDSAEPDNVSTEDVPTAEEDQSGGIRWTMAITASVMALIIGGLAAWATLNFGIAAIVFLIATAGSGYYLYQKRIPSEAIGSGLWISALVMLLLPITFYLPAILGTDGAESAEAAGTFIGSIAGLLIWGFVFLILAVVTAAIGYFFKRRASKKLSKDTA</sequence>
<keyword evidence="2" id="KW-0472">Membrane</keyword>
<name>A0ABD5V7G1_9EURY</name>
<evidence type="ECO:0000256" key="1">
    <source>
        <dbReference type="SAM" id="MobiDB-lite"/>
    </source>
</evidence>
<reference evidence="5" key="2">
    <citation type="journal article" date="2019" name="Int. J. Syst. Evol. Microbiol.">
        <title>The Global Catalogue of Microorganisms (GCM) 10K type strain sequencing project: providing services to taxonomists for standard genome sequencing and annotation.</title>
        <authorList>
            <consortium name="The Broad Institute Genomics Platform"/>
            <consortium name="The Broad Institute Genome Sequencing Center for Infectious Disease"/>
            <person name="Wu L."/>
            <person name="Ma J."/>
        </authorList>
    </citation>
    <scope>NUCLEOTIDE SEQUENCE [LARGE SCALE GENOMIC DNA]</scope>
    <source>
        <strain evidence="5">CGMCC 1.3240</strain>
    </source>
</reference>
<feature type="transmembrane region" description="Helical" evidence="2">
    <location>
        <begin position="124"/>
        <end position="148"/>
    </location>
</feature>
<organism evidence="3 5">
    <name type="scientific">Halalkalicoccus tibetensis</name>
    <dbReference type="NCBI Taxonomy" id="175632"/>
    <lineage>
        <taxon>Archaea</taxon>
        <taxon>Methanobacteriati</taxon>
        <taxon>Methanobacteriota</taxon>
        <taxon>Stenosarchaea group</taxon>
        <taxon>Halobacteria</taxon>
        <taxon>Halobacteriales</taxon>
        <taxon>Halococcaceae</taxon>
        <taxon>Halalkalicoccus</taxon>
    </lineage>
</organism>
<feature type="region of interest" description="Disordered" evidence="1">
    <location>
        <begin position="1"/>
        <end position="24"/>
    </location>
</feature>
<gene>
    <name evidence="3" type="ORF">ACFQGH_18940</name>
    <name evidence="4" type="ORF">ACFQGH_18985</name>
</gene>